<evidence type="ECO:0000256" key="3">
    <source>
        <dbReference type="ARBA" id="ARBA00050603"/>
    </source>
</evidence>
<feature type="domain" description="N-acetyltransferase" evidence="5">
    <location>
        <begin position="1"/>
        <end position="163"/>
    </location>
</feature>
<proteinExistence type="predicted"/>
<name>A0A1H8H8U2_9RHOB</name>
<dbReference type="EMBL" id="FOCE01000005">
    <property type="protein sequence ID" value="SEN52197.1"/>
    <property type="molecule type" value="Genomic_DNA"/>
</dbReference>
<dbReference type="SUPFAM" id="SSF55729">
    <property type="entry name" value="Acyl-CoA N-acyltransferases (Nat)"/>
    <property type="match status" value="1"/>
</dbReference>
<protein>
    <submittedName>
        <fullName evidence="6">Phosphinothricin acetyltransferase</fullName>
    </submittedName>
</protein>
<dbReference type="GO" id="GO:0016747">
    <property type="term" value="F:acyltransferase activity, transferring groups other than amino-acyl groups"/>
    <property type="evidence" value="ECO:0007669"/>
    <property type="project" value="InterPro"/>
</dbReference>
<keyword evidence="7" id="KW-1185">Reference proteome</keyword>
<evidence type="ECO:0000313" key="7">
    <source>
        <dbReference type="Proteomes" id="UP000198761"/>
    </source>
</evidence>
<dbReference type="InterPro" id="IPR000182">
    <property type="entry name" value="GNAT_dom"/>
</dbReference>
<comment type="catalytic activity">
    <reaction evidence="4">
        <text>L-methionine sulfone + acetyl-CoA = N-acetyl-L-methionine sulfone + CoA + H(+)</text>
        <dbReference type="Rhea" id="RHEA:47656"/>
        <dbReference type="ChEBI" id="CHEBI:15378"/>
        <dbReference type="ChEBI" id="CHEBI:57287"/>
        <dbReference type="ChEBI" id="CHEBI:57288"/>
        <dbReference type="ChEBI" id="CHEBI:87824"/>
        <dbReference type="ChEBI" id="CHEBI:87825"/>
    </reaction>
</comment>
<reference evidence="6 7" key="1">
    <citation type="submission" date="2016-10" db="EMBL/GenBank/DDBJ databases">
        <authorList>
            <person name="de Groot N.N."/>
        </authorList>
    </citation>
    <scope>NUCLEOTIDE SEQUENCE [LARGE SCALE GENOMIC DNA]</scope>
    <source>
        <strain evidence="6 7">DSM 3857</strain>
    </source>
</reference>
<dbReference type="PANTHER" id="PTHR43072:SF23">
    <property type="entry name" value="UPF0039 PROTEIN C11D3.02C"/>
    <property type="match status" value="1"/>
</dbReference>
<accession>A0A1H8H8U2</accession>
<dbReference type="OrthoDB" id="5459937at2"/>
<evidence type="ECO:0000313" key="6">
    <source>
        <dbReference type="EMBL" id="SEN52197.1"/>
    </source>
</evidence>
<keyword evidence="1 6" id="KW-0808">Transferase</keyword>
<dbReference type="CDD" id="cd04301">
    <property type="entry name" value="NAT_SF"/>
    <property type="match status" value="1"/>
</dbReference>
<sequence>MQIRDAGPADAAGIAEIYNDAVRHTTAILNEGEVDAANRVAWMQARQAMGYPVLVAVAGDRVLGYASFGDWRPFDGFRATVEHSIYVHADARGQGLSRQLMQVLMDRARALGKHVMVAGITSENTVSLALHRKLGFTQSAHMREVGQKFGRWLDLIFLELRLDPRPHP</sequence>
<dbReference type="PANTHER" id="PTHR43072">
    <property type="entry name" value="N-ACETYLTRANSFERASE"/>
    <property type="match status" value="1"/>
</dbReference>
<evidence type="ECO:0000259" key="5">
    <source>
        <dbReference type="PROSITE" id="PS51186"/>
    </source>
</evidence>
<dbReference type="PROSITE" id="PS51186">
    <property type="entry name" value="GNAT"/>
    <property type="match status" value="1"/>
</dbReference>
<dbReference type="AlphaFoldDB" id="A0A1H8H8U2"/>
<comment type="catalytic activity">
    <reaction evidence="3">
        <text>L-methionine sulfoximine + acetyl-CoA = N-acetyl-L-methionine sulfoximine + CoA + H(+)</text>
        <dbReference type="Rhea" id="RHEA:47660"/>
        <dbReference type="ChEBI" id="CHEBI:15378"/>
        <dbReference type="ChEBI" id="CHEBI:57287"/>
        <dbReference type="ChEBI" id="CHEBI:57288"/>
        <dbReference type="ChEBI" id="CHEBI:87826"/>
        <dbReference type="ChEBI" id="CHEBI:87827"/>
    </reaction>
</comment>
<evidence type="ECO:0000256" key="4">
    <source>
        <dbReference type="ARBA" id="ARBA00051334"/>
    </source>
</evidence>
<dbReference type="Proteomes" id="UP000198761">
    <property type="component" value="Unassembled WGS sequence"/>
</dbReference>
<organism evidence="6 7">
    <name type="scientific">Gemmobacter aquatilis</name>
    <dbReference type="NCBI Taxonomy" id="933059"/>
    <lineage>
        <taxon>Bacteria</taxon>
        <taxon>Pseudomonadati</taxon>
        <taxon>Pseudomonadota</taxon>
        <taxon>Alphaproteobacteria</taxon>
        <taxon>Rhodobacterales</taxon>
        <taxon>Paracoccaceae</taxon>
        <taxon>Gemmobacter</taxon>
    </lineage>
</organism>
<dbReference type="STRING" id="933059.SAMN04488103_105273"/>
<evidence type="ECO:0000256" key="2">
    <source>
        <dbReference type="ARBA" id="ARBA00023315"/>
    </source>
</evidence>
<dbReference type="RefSeq" id="WP_091301392.1">
    <property type="nucleotide sequence ID" value="NZ_FOCE01000005.1"/>
</dbReference>
<dbReference type="InterPro" id="IPR016181">
    <property type="entry name" value="Acyl_CoA_acyltransferase"/>
</dbReference>
<dbReference type="Gene3D" id="3.40.630.30">
    <property type="match status" value="1"/>
</dbReference>
<evidence type="ECO:0000256" key="1">
    <source>
        <dbReference type="ARBA" id="ARBA00022679"/>
    </source>
</evidence>
<gene>
    <name evidence="6" type="ORF">SAMN04488103_105273</name>
</gene>
<keyword evidence="2" id="KW-0012">Acyltransferase</keyword>
<dbReference type="Pfam" id="PF00583">
    <property type="entry name" value="Acetyltransf_1"/>
    <property type="match status" value="1"/>
</dbReference>
<dbReference type="FunFam" id="3.40.630.30:FF:000026">
    <property type="entry name" value="Phosphinothricin acetyltransferase"/>
    <property type="match status" value="1"/>
</dbReference>